<gene>
    <name evidence="2" type="ORF">EA472_19795</name>
</gene>
<feature type="region of interest" description="Disordered" evidence="1">
    <location>
        <begin position="212"/>
        <end position="300"/>
    </location>
</feature>
<feature type="region of interest" description="Disordered" evidence="1">
    <location>
        <begin position="29"/>
        <end position="48"/>
    </location>
</feature>
<feature type="compositionally biased region" description="Acidic residues" evidence="1">
    <location>
        <begin position="250"/>
        <end position="270"/>
    </location>
</feature>
<proteinExistence type="predicted"/>
<dbReference type="InterPro" id="IPR001387">
    <property type="entry name" value="Cro/C1-type_HTH"/>
</dbReference>
<evidence type="ECO:0000313" key="3">
    <source>
        <dbReference type="Proteomes" id="UP000281431"/>
    </source>
</evidence>
<evidence type="ECO:0000313" key="2">
    <source>
        <dbReference type="EMBL" id="RQG96948.1"/>
    </source>
</evidence>
<comment type="caution">
    <text evidence="2">The sequence shown here is derived from an EMBL/GenBank/DDBJ whole genome shotgun (WGS) entry which is preliminary data.</text>
</comment>
<feature type="region of interest" description="Disordered" evidence="1">
    <location>
        <begin position="313"/>
        <end position="334"/>
    </location>
</feature>
<dbReference type="GO" id="GO:0003677">
    <property type="term" value="F:DNA binding"/>
    <property type="evidence" value="ECO:0007669"/>
    <property type="project" value="InterPro"/>
</dbReference>
<feature type="compositionally biased region" description="Basic and acidic residues" evidence="1">
    <location>
        <begin position="137"/>
        <end position="147"/>
    </location>
</feature>
<feature type="compositionally biased region" description="Basic and acidic residues" evidence="1">
    <location>
        <begin position="271"/>
        <end position="280"/>
    </location>
</feature>
<feature type="compositionally biased region" description="Low complexity" evidence="1">
    <location>
        <begin position="74"/>
        <end position="95"/>
    </location>
</feature>
<accession>A0A3N6M0Y2</accession>
<dbReference type="Proteomes" id="UP000281431">
    <property type="component" value="Unassembled WGS sequence"/>
</dbReference>
<evidence type="ECO:0000256" key="1">
    <source>
        <dbReference type="SAM" id="MobiDB-lite"/>
    </source>
</evidence>
<dbReference type="CDD" id="cd00093">
    <property type="entry name" value="HTH_XRE"/>
    <property type="match status" value="1"/>
</dbReference>
<dbReference type="InterPro" id="IPR036388">
    <property type="entry name" value="WH-like_DNA-bd_sf"/>
</dbReference>
<dbReference type="InterPro" id="IPR010982">
    <property type="entry name" value="Lambda_DNA-bd_dom_sf"/>
</dbReference>
<feature type="compositionally biased region" description="Basic and acidic residues" evidence="1">
    <location>
        <begin position="212"/>
        <end position="221"/>
    </location>
</feature>
<dbReference type="AlphaFoldDB" id="A0A3N6M0Y2"/>
<organism evidence="2 3">
    <name type="scientific">Natrarchaeobius chitinivorans</name>
    <dbReference type="NCBI Taxonomy" id="1679083"/>
    <lineage>
        <taxon>Archaea</taxon>
        <taxon>Methanobacteriati</taxon>
        <taxon>Methanobacteriota</taxon>
        <taxon>Stenosarchaea group</taxon>
        <taxon>Halobacteria</taxon>
        <taxon>Halobacteriales</taxon>
        <taxon>Natrialbaceae</taxon>
        <taxon>Natrarchaeobius</taxon>
    </lineage>
</organism>
<keyword evidence="3" id="KW-1185">Reference proteome</keyword>
<protein>
    <submittedName>
        <fullName evidence="2">Winged helix-turn-helix domain-containing protein</fullName>
    </submittedName>
</protein>
<name>A0A3N6M0Y2_NATCH</name>
<dbReference type="EMBL" id="REFZ01000021">
    <property type="protein sequence ID" value="RQG96948.1"/>
    <property type="molecule type" value="Genomic_DNA"/>
</dbReference>
<feature type="region of interest" description="Disordered" evidence="1">
    <location>
        <begin position="59"/>
        <end position="147"/>
    </location>
</feature>
<dbReference type="SUPFAM" id="SSF47413">
    <property type="entry name" value="lambda repressor-like DNA-binding domains"/>
    <property type="match status" value="1"/>
</dbReference>
<dbReference type="OrthoDB" id="170876at2157"/>
<sequence>MSDSSLSSGQRRDNGVSAPRAVVHKKILDAAESRPGATMEELAETVSGATIEIVEKVLNEYGDPASAEPEDGATTETENATAAETENEGAVGTETPATDERERDGDGTDHAEEESPQSATVGDHRAGESESPSAEAVAERIEPSDVTEKQLETLREIRAHPTATQAELADNLGVTSATISQRVNGIDGFDWSERRRIVSALFDGDSGFARDERTVERDADNVRPVAANGASPELEDDRSDSTADGTELGSVDDDDGPDSGDDDAESDSVDGFDRTERTADADETAPTAGAIDDSLGEVSEELTRMTRRLEALEETIAADPTGGDRASSGRAEIPTDPELVHMILRACLGADHVTEDDERRIVAALLASEGESP</sequence>
<feature type="compositionally biased region" description="Basic and acidic residues" evidence="1">
    <location>
        <begin position="98"/>
        <end position="110"/>
    </location>
</feature>
<dbReference type="Pfam" id="PF13412">
    <property type="entry name" value="HTH_24"/>
    <property type="match status" value="1"/>
</dbReference>
<feature type="region of interest" description="Disordered" evidence="1">
    <location>
        <begin position="1"/>
        <end position="22"/>
    </location>
</feature>
<dbReference type="Gene3D" id="1.10.10.10">
    <property type="entry name" value="Winged helix-like DNA-binding domain superfamily/Winged helix DNA-binding domain"/>
    <property type="match status" value="1"/>
</dbReference>
<reference evidence="2 3" key="1">
    <citation type="submission" date="2018-10" db="EMBL/GenBank/DDBJ databases">
        <title>Natrarchaeobius chitinivorans gen. nov., sp. nov., and Natrarchaeobius haloalkaliphilus sp. nov., alkaliphilic, chitin-utilizing haloarchaea from hypersaline alkaline lakes.</title>
        <authorList>
            <person name="Sorokin D.Y."/>
            <person name="Elcheninov A.G."/>
            <person name="Kostrikina N.A."/>
            <person name="Bale N.J."/>
            <person name="Sinninghe Damste J.S."/>
            <person name="Khijniak T.V."/>
            <person name="Kublanov I.V."/>
            <person name="Toshchakov S.V."/>
        </authorList>
    </citation>
    <scope>NUCLEOTIDE SEQUENCE [LARGE SCALE GENOMIC DNA]</scope>
    <source>
        <strain evidence="2 3">AArcht7</strain>
    </source>
</reference>